<dbReference type="PANTHER" id="PTHR33990:SF1">
    <property type="entry name" value="PROTEIN YJDN"/>
    <property type="match status" value="1"/>
</dbReference>
<dbReference type="SUPFAM" id="SSF54593">
    <property type="entry name" value="Glyoxalase/Bleomycin resistance protein/Dihydroxybiphenyl dioxygenase"/>
    <property type="match status" value="1"/>
</dbReference>
<dbReference type="PANTHER" id="PTHR33990">
    <property type="entry name" value="PROTEIN YJDN-RELATED"/>
    <property type="match status" value="1"/>
</dbReference>
<dbReference type="InterPro" id="IPR028973">
    <property type="entry name" value="PhnB-like"/>
</dbReference>
<sequence length="141" mass="15471">MLKMSPYLAFNGQARDALEFYHGIFGGDLGITTHGDYHHPDPALAEQVMHGQLETPGFVLMAADHPEGKAPHGEGNTTLCVWGDDVETGRTWFEGLLDGATLRVEFKEQMWGDVYGELEDKFGVVWAVNVSPAKEEPAPEA</sequence>
<protein>
    <submittedName>
        <fullName evidence="2">VOC family protein</fullName>
    </submittedName>
</protein>
<dbReference type="Gene3D" id="3.10.180.10">
    <property type="entry name" value="2,3-Dihydroxybiphenyl 1,2-Dioxygenase, domain 1"/>
    <property type="match status" value="1"/>
</dbReference>
<evidence type="ECO:0000313" key="2">
    <source>
        <dbReference type="EMBL" id="MFB0836138.1"/>
    </source>
</evidence>
<evidence type="ECO:0000313" key="3">
    <source>
        <dbReference type="Proteomes" id="UP001575652"/>
    </source>
</evidence>
<feature type="domain" description="PhnB-like" evidence="1">
    <location>
        <begin position="3"/>
        <end position="128"/>
    </location>
</feature>
<dbReference type="CDD" id="cd06588">
    <property type="entry name" value="PhnB_like"/>
    <property type="match status" value="1"/>
</dbReference>
<comment type="caution">
    <text evidence="2">The sequence shown here is derived from an EMBL/GenBank/DDBJ whole genome shotgun (WGS) entry which is preliminary data.</text>
</comment>
<dbReference type="RefSeq" id="WP_373973313.1">
    <property type="nucleotide sequence ID" value="NZ_JBHDLJ010000018.1"/>
</dbReference>
<keyword evidence="3" id="KW-1185">Reference proteome</keyword>
<reference evidence="2 3" key="1">
    <citation type="submission" date="2024-09" db="EMBL/GenBank/DDBJ databases">
        <authorList>
            <person name="Salinas-Garcia M.A."/>
            <person name="Prieme A."/>
        </authorList>
    </citation>
    <scope>NUCLEOTIDE SEQUENCE [LARGE SCALE GENOMIC DNA]</scope>
    <source>
        <strain evidence="2 3">DSM 21081</strain>
    </source>
</reference>
<organism evidence="2 3">
    <name type="scientific">Arthrobacter halodurans</name>
    <dbReference type="NCBI Taxonomy" id="516699"/>
    <lineage>
        <taxon>Bacteria</taxon>
        <taxon>Bacillati</taxon>
        <taxon>Actinomycetota</taxon>
        <taxon>Actinomycetes</taxon>
        <taxon>Micrococcales</taxon>
        <taxon>Micrococcaceae</taxon>
        <taxon>Arthrobacter</taxon>
    </lineage>
</organism>
<dbReference type="Pfam" id="PF06983">
    <property type="entry name" value="3-dmu-9_3-mt"/>
    <property type="match status" value="1"/>
</dbReference>
<proteinExistence type="predicted"/>
<gene>
    <name evidence="2" type="ORF">ACETWP_16230</name>
</gene>
<dbReference type="Proteomes" id="UP001575652">
    <property type="component" value="Unassembled WGS sequence"/>
</dbReference>
<evidence type="ECO:0000259" key="1">
    <source>
        <dbReference type="Pfam" id="PF06983"/>
    </source>
</evidence>
<dbReference type="EMBL" id="JBHDLJ010000018">
    <property type="protein sequence ID" value="MFB0836138.1"/>
    <property type="molecule type" value="Genomic_DNA"/>
</dbReference>
<dbReference type="InterPro" id="IPR029068">
    <property type="entry name" value="Glyas_Bleomycin-R_OHBP_Dase"/>
</dbReference>
<accession>A0ABV4UVA6</accession>
<name>A0ABV4UVA6_9MICC</name>